<feature type="domain" description="Cadherin" evidence="8">
    <location>
        <begin position="271"/>
        <end position="378"/>
    </location>
</feature>
<dbReference type="SMART" id="SM00710">
    <property type="entry name" value="PbH1"/>
    <property type="match status" value="7"/>
</dbReference>
<reference evidence="9 10" key="1">
    <citation type="journal article" date="2016" name="Antonie Van Leeuwenhoek">
        <title>Denitratimonas tolerans gen. nov., sp. nov., a denitrifying bacterium isolated from a bioreactor for tannery wastewater treatment.</title>
        <authorList>
            <person name="Han S.I."/>
            <person name="Kim J.O."/>
            <person name="Lee Y.R."/>
            <person name="Ekpeghere K.I."/>
            <person name="Koh S.C."/>
            <person name="Whang K.S."/>
        </authorList>
    </citation>
    <scope>NUCLEOTIDE SEQUENCE [LARGE SCALE GENOMIC DNA]</scope>
    <source>
        <strain evidence="9 10">KACC 17565</strain>
    </source>
</reference>
<keyword evidence="5 6" id="KW-0472">Membrane</keyword>
<dbReference type="PANTHER" id="PTHR24027:SF438">
    <property type="entry name" value="CADHERIN 23"/>
    <property type="match status" value="1"/>
</dbReference>
<dbReference type="SMART" id="SM00112">
    <property type="entry name" value="CA"/>
    <property type="match status" value="3"/>
</dbReference>
<evidence type="ECO:0000256" key="2">
    <source>
        <dbReference type="ARBA" id="ARBA00022729"/>
    </source>
</evidence>
<evidence type="ECO:0000256" key="6">
    <source>
        <dbReference type="SAM" id="Phobius"/>
    </source>
</evidence>
<evidence type="ECO:0000256" key="7">
    <source>
        <dbReference type="SAM" id="SignalP"/>
    </source>
</evidence>
<evidence type="ECO:0000259" key="8">
    <source>
        <dbReference type="PROSITE" id="PS50268"/>
    </source>
</evidence>
<dbReference type="InterPro" id="IPR012334">
    <property type="entry name" value="Pectin_lyas_fold"/>
</dbReference>
<keyword evidence="10" id="KW-1185">Reference proteome</keyword>
<dbReference type="InterPro" id="IPR039808">
    <property type="entry name" value="Cadherin"/>
</dbReference>
<feature type="transmembrane region" description="Helical" evidence="6">
    <location>
        <begin position="189"/>
        <end position="209"/>
    </location>
</feature>
<name>A0AAW9R679_9GAMM</name>
<feature type="transmembrane region" description="Helical" evidence="6">
    <location>
        <begin position="159"/>
        <end position="182"/>
    </location>
</feature>
<dbReference type="EMBL" id="JBBDHC010000007">
    <property type="protein sequence ID" value="MEJ1249279.1"/>
    <property type="molecule type" value="Genomic_DNA"/>
</dbReference>
<accession>A0AAW9R679</accession>
<keyword evidence="2 7" id="KW-0732">Signal</keyword>
<organism evidence="9 10">
    <name type="scientific">Denitratimonas tolerans</name>
    <dbReference type="NCBI Taxonomy" id="1338420"/>
    <lineage>
        <taxon>Bacteria</taxon>
        <taxon>Pseudomonadati</taxon>
        <taxon>Pseudomonadota</taxon>
        <taxon>Gammaproteobacteria</taxon>
        <taxon>Lysobacterales</taxon>
        <taxon>Lysobacteraceae</taxon>
        <taxon>Denitratimonas</taxon>
    </lineage>
</organism>
<feature type="domain" description="Cadherin" evidence="8">
    <location>
        <begin position="373"/>
        <end position="477"/>
    </location>
</feature>
<evidence type="ECO:0000313" key="9">
    <source>
        <dbReference type="EMBL" id="MEJ1249279.1"/>
    </source>
</evidence>
<dbReference type="GO" id="GO:0007156">
    <property type="term" value="P:homophilic cell adhesion via plasma membrane adhesion molecules"/>
    <property type="evidence" value="ECO:0007669"/>
    <property type="project" value="InterPro"/>
</dbReference>
<evidence type="ECO:0000256" key="4">
    <source>
        <dbReference type="ARBA" id="ARBA00022837"/>
    </source>
</evidence>
<dbReference type="PROSITE" id="PS50268">
    <property type="entry name" value="CADHERIN_2"/>
    <property type="match status" value="5"/>
</dbReference>
<keyword evidence="6" id="KW-1133">Transmembrane helix</keyword>
<comment type="subcellular location">
    <subcellularLocation>
        <location evidence="1">Membrane</location>
    </subcellularLocation>
</comment>
<comment type="caution">
    <text evidence="9">The sequence shown here is derived from an EMBL/GenBank/DDBJ whole genome shotgun (WGS) entry which is preliminary data.</text>
</comment>
<feature type="domain" description="Cadherin" evidence="8">
    <location>
        <begin position="483"/>
        <end position="588"/>
    </location>
</feature>
<evidence type="ECO:0000256" key="1">
    <source>
        <dbReference type="ARBA" id="ARBA00004370"/>
    </source>
</evidence>
<keyword evidence="4" id="KW-0106">Calcium</keyword>
<dbReference type="SUPFAM" id="SSF49313">
    <property type="entry name" value="Cadherin-like"/>
    <property type="match status" value="2"/>
</dbReference>
<feature type="signal peptide" evidence="7">
    <location>
        <begin position="1"/>
        <end position="22"/>
    </location>
</feature>
<dbReference type="Gene3D" id="2.160.20.10">
    <property type="entry name" value="Single-stranded right-handed beta-helix, Pectin lyase-like"/>
    <property type="match status" value="1"/>
</dbReference>
<dbReference type="GO" id="GO:0005509">
    <property type="term" value="F:calcium ion binding"/>
    <property type="evidence" value="ECO:0007669"/>
    <property type="project" value="InterPro"/>
</dbReference>
<dbReference type="InterPro" id="IPR006626">
    <property type="entry name" value="PbH1"/>
</dbReference>
<gene>
    <name evidence="9" type="ORF">WB794_06285</name>
</gene>
<dbReference type="GO" id="GO:0008013">
    <property type="term" value="F:beta-catenin binding"/>
    <property type="evidence" value="ECO:0007669"/>
    <property type="project" value="TreeGrafter"/>
</dbReference>
<keyword evidence="6" id="KW-0812">Transmembrane</keyword>
<dbReference type="CDD" id="cd11304">
    <property type="entry name" value="Cadherin_repeat"/>
    <property type="match status" value="1"/>
</dbReference>
<sequence>MKSIRTVALLAWLAAFMTPAFAQTHAYSVYVDLDNNPATGCTITGAAGAVPGIEAVLTAEVAVDPPEVVGQHLAHCQSGVIGAASAVPGSYPYPVGFDQGSPGFDVIELGAPLRLFGAPTTRVDWRLTFGSEGALLGGADLTDAVLVPQLGFIPLNPTFIPATSLLALATLALALAVGTIWVVRRRPQFLSILVVGWALGLSGLAWAAMLHVLDGNIDDWTGAPVLTDPQGDATQDEPPIDIRQAFAEQQSGTVFFRIDVEETRLSTLIPPLIDTRFTIQENSPNGTVAGTVRPASTGLSSILALNLTGQAPAAAFAFDPLSTALSVANATLLDFETHSQFQLDFSATLTGVTGWTLPVTASVDVEDANELPLLAPQAFTVLEHAANGTAIGTVVASDPDAGANGQLSHAITGGSGQAIFGVDANSGLLTLVDAAALSLSASPYSLDVRVSDAGSPPLSTTASMTISVVDVNDAPGFTAGGDVTVNEDSGAYDALWASALSDGDDGTQTLTFDILANDAPALFATAPSLAVDGSNGRLSFTPAPDANGVANLTVRLRDDGGTANGGVDQSATVSFQIQITAVNDAPSFIAGPDQSVNEDAGAQSMTGWATAISAGPADESGQALSFQITANSNPALFSAGPAVDPDGRLSYTPADDISGTATVTLQLADDGGTANGGADTGAPQSFTISVNAVNDPPSFTAGPDQVVLEDAGAQTVAGWATAISAGPADESGQTLSFQVTANSNPALFSSAPAVTSGGDLGYTPAANANGTATVTLQLVDDGGTANGGVDTSAPQTFTISVTPVNDAPGFTAGANQVVSEDAGAQTVAGWATAITAGPADESGQALAFQITANSNPTLFTVAPSVSPAGVLSYTSAPDASGIASLTLQLVDDGGTANGGADTSTAQTFTVTVDAVNDAPVNTVPGALIMDEDGVLAFSGTDAISVSDVDIGTGALDVALGVTHGTLTASASGAATVTGSGTAALVISGTLADVNASLASLGYGPDADYNGSDVLSLSSSDNGNTGAGGSQSTSDTVAITLAAVNDAPVNTVPGTQQVITGVLEFSAANGNALSVSDIDADPGDVQVDLTVLHGTLTLTAVPHPNLVITGNNSSAVTVVGQQAQINLVMEGLLYATSATGTDTLTLHTSDLGNTGAGGALFDEDTVTLLIDEAPSVVSTAPANGATVASNASLSITFSEAVDVAAGAVTLSCGGTNLITGGDSGSNVTSLSPGYTGTLPEGQVCTLTVLATRVTDVDTIDPPDAMATDHITSFHVDAAPTVLSTSPAGGASNLPVDTVVSVVFSEPVTVGASSFSFLCDSNSIPFGLAGGGTDTVTLTPSASLPAGTSCTVTALAAGIEDVDTFDPPNEMAASHAWSFTTDAPPSVTATTPMNGAVVNTTPSLSVSFSESVNLDAGAFTLDCGGAISTTSTPALPATAITSVSFTPDSTLPEGAACTATVLAAAVHDADSQDPPDTMAANHTWSFSVDAAPSVISIAPANGASNVNPTGSIVVGFSEPVSFDTTPNAANVSFDLECPSGTPVAFGVTTASPANSVTLDPLDTAIAGQSCAFTVRAAGISDVDGIDPPVQMAADATAVFSFGAIANDDSVAVTPHLTVSTAAGALSLTANDVLGAGQITGFGFGGCTGTAAGGQLDAGAANGRLTLAANGGFSYEPPAGVRNETRTFCYTVTGGDTANVAFVIQNAAAVWFTDAAAAAGGNGTQARPFQNIPAANSASVANDTIHVASSATNYAAGITLKNGVRLIGQGASGTLAAHSGVTPVAGSAFPALGGAAPTLTASNATAITLGSGNHLRGFTIGDTGASGGTDIAGTGFGTLTVDEVTLTGTGRALNLDTGSVAGGGFTATTVTGSSSEGLRLTDVGGTLALGNGALSGTGSGVPVVQISGGSGNISYGGTLACGSGCTGLRVSNRSGGTITFSGATKVFNTGTSVALDLSNNTGATIQFTNGGLDIDTTTATGFNASGGGTVVVQGTGNSITSTTGTALNIANTTLGAAGFTFQSISANGAGSGIVLNNTGSAGGLSVTGDGSANSGGTIQNATAAGISLTSTRNVSLARMQIAGSGDHGILGDAVNGFDCDYCLLLNNGNSATDEGIWFTQLGGAVAITNSSFTNSAHNSVYVRNTSGTLGSLSLAGNHFMTAGNHHVLIEGVTGAPTFTSIVIDGNTFTSAQSIGVQIAANNSTVFGSVAITGNTFANNILAIEASAVHGASLGFNASGNTITSTVSGGSHGLNSNHGIPSTGALRGRIANNQIGDASVPNSGSPIGNGVRLVGNDGGTKQLLVTGNTLREIRNGRGIDVVNRNGTGRMDITVTDNNVATNAQPADYPLAGVHVQSNCVGTCNSLRADIAGNTVAVPSGGCTGDLLGVCLELVETGSSTCELLDRAPTGTASANAELIGNNALSASTAASAGCSLTLTAPVLPP</sequence>
<evidence type="ECO:0000256" key="5">
    <source>
        <dbReference type="ARBA" id="ARBA00023136"/>
    </source>
</evidence>
<feature type="chain" id="PRO_5044004413" evidence="7">
    <location>
        <begin position="23"/>
        <end position="2441"/>
    </location>
</feature>
<dbReference type="SUPFAM" id="SSF51126">
    <property type="entry name" value="Pectin lyase-like"/>
    <property type="match status" value="1"/>
</dbReference>
<protein>
    <submittedName>
        <fullName evidence="9">Ig-like domain-containing protein</fullName>
    </submittedName>
</protein>
<dbReference type="GO" id="GO:0016342">
    <property type="term" value="C:catenin complex"/>
    <property type="evidence" value="ECO:0007669"/>
    <property type="project" value="TreeGrafter"/>
</dbReference>
<dbReference type="InterPro" id="IPR032812">
    <property type="entry name" value="SbsA_Ig"/>
</dbReference>
<feature type="domain" description="Cadherin" evidence="8">
    <location>
        <begin position="818"/>
        <end position="921"/>
    </location>
</feature>
<feature type="domain" description="Cadherin" evidence="8">
    <location>
        <begin position="595"/>
        <end position="699"/>
    </location>
</feature>
<dbReference type="InterPro" id="IPR015919">
    <property type="entry name" value="Cadherin-like_sf"/>
</dbReference>
<dbReference type="GO" id="GO:0045296">
    <property type="term" value="F:cadherin binding"/>
    <property type="evidence" value="ECO:0007669"/>
    <property type="project" value="TreeGrafter"/>
</dbReference>
<dbReference type="RefSeq" id="WP_337334997.1">
    <property type="nucleotide sequence ID" value="NZ_JBBDHC010000007.1"/>
</dbReference>
<dbReference type="PANTHER" id="PTHR24027">
    <property type="entry name" value="CADHERIN-23"/>
    <property type="match status" value="1"/>
</dbReference>
<evidence type="ECO:0000256" key="3">
    <source>
        <dbReference type="ARBA" id="ARBA00022737"/>
    </source>
</evidence>
<dbReference type="Proteomes" id="UP001364472">
    <property type="component" value="Unassembled WGS sequence"/>
</dbReference>
<dbReference type="InterPro" id="IPR011050">
    <property type="entry name" value="Pectin_lyase_fold/virulence"/>
</dbReference>
<dbReference type="GO" id="GO:0016477">
    <property type="term" value="P:cell migration"/>
    <property type="evidence" value="ECO:0007669"/>
    <property type="project" value="TreeGrafter"/>
</dbReference>
<keyword evidence="3" id="KW-0677">Repeat</keyword>
<dbReference type="InterPro" id="IPR002126">
    <property type="entry name" value="Cadherin-like_dom"/>
</dbReference>
<proteinExistence type="predicted"/>
<dbReference type="Gene3D" id="2.60.40.60">
    <property type="entry name" value="Cadherins"/>
    <property type="match status" value="2"/>
</dbReference>
<dbReference type="Pfam" id="PF13205">
    <property type="entry name" value="Big_5"/>
    <property type="match status" value="4"/>
</dbReference>
<evidence type="ECO:0000313" key="10">
    <source>
        <dbReference type="Proteomes" id="UP001364472"/>
    </source>
</evidence>
<dbReference type="Pfam" id="PF00028">
    <property type="entry name" value="Cadherin"/>
    <property type="match status" value="1"/>
</dbReference>